<evidence type="ECO:0000313" key="3">
    <source>
        <dbReference type="Proteomes" id="UP000236291"/>
    </source>
</evidence>
<proteinExistence type="predicted"/>
<evidence type="ECO:0000256" key="1">
    <source>
        <dbReference type="SAM" id="MobiDB-lite"/>
    </source>
</evidence>
<comment type="caution">
    <text evidence="2">The sequence shown here is derived from an EMBL/GenBank/DDBJ whole genome shotgun (WGS) entry which is preliminary data.</text>
</comment>
<dbReference type="Proteomes" id="UP000236291">
    <property type="component" value="Unassembled WGS sequence"/>
</dbReference>
<accession>A0A2K3NNU7</accession>
<reference evidence="2 3" key="1">
    <citation type="journal article" date="2014" name="Am. J. Bot.">
        <title>Genome assembly and annotation for red clover (Trifolium pratense; Fabaceae).</title>
        <authorList>
            <person name="Istvanek J."/>
            <person name="Jaros M."/>
            <person name="Krenek A."/>
            <person name="Repkova J."/>
        </authorList>
    </citation>
    <scope>NUCLEOTIDE SEQUENCE [LARGE SCALE GENOMIC DNA]</scope>
    <source>
        <strain evidence="3">cv. Tatra</strain>
        <tissue evidence="2">Young leaves</tissue>
    </source>
</reference>
<name>A0A2K3NNU7_TRIPR</name>
<dbReference type="EMBL" id="ASHM01000431">
    <property type="protein sequence ID" value="PNY04690.1"/>
    <property type="molecule type" value="Genomic_DNA"/>
</dbReference>
<evidence type="ECO:0000313" key="2">
    <source>
        <dbReference type="EMBL" id="PNY04690.1"/>
    </source>
</evidence>
<feature type="region of interest" description="Disordered" evidence="1">
    <location>
        <begin position="42"/>
        <end position="65"/>
    </location>
</feature>
<dbReference type="AlphaFoldDB" id="A0A2K3NNU7"/>
<protein>
    <submittedName>
        <fullName evidence="2">Uncharacterized protein</fullName>
    </submittedName>
</protein>
<organism evidence="2 3">
    <name type="scientific">Trifolium pratense</name>
    <name type="common">Red clover</name>
    <dbReference type="NCBI Taxonomy" id="57577"/>
    <lineage>
        <taxon>Eukaryota</taxon>
        <taxon>Viridiplantae</taxon>
        <taxon>Streptophyta</taxon>
        <taxon>Embryophyta</taxon>
        <taxon>Tracheophyta</taxon>
        <taxon>Spermatophyta</taxon>
        <taxon>Magnoliopsida</taxon>
        <taxon>eudicotyledons</taxon>
        <taxon>Gunneridae</taxon>
        <taxon>Pentapetalae</taxon>
        <taxon>rosids</taxon>
        <taxon>fabids</taxon>
        <taxon>Fabales</taxon>
        <taxon>Fabaceae</taxon>
        <taxon>Papilionoideae</taxon>
        <taxon>50 kb inversion clade</taxon>
        <taxon>NPAAA clade</taxon>
        <taxon>Hologalegina</taxon>
        <taxon>IRL clade</taxon>
        <taxon>Trifolieae</taxon>
        <taxon>Trifolium</taxon>
    </lineage>
</organism>
<sequence>MGKTLRFREVQRGSKHEVLCKKLEVVWCGAFKVRVNLSCCGKDSKKPSEESSVQGGGPRGGRKGAGSLEFLHLQKEEDQLRWSAVASSYDFGDQRPVVVLGKVGDFGEFESDGSKYCHRWDTVEIQNVHVVVETNGILRISLKDL</sequence>
<gene>
    <name evidence="2" type="ORF">L195_g001116</name>
</gene>
<reference evidence="2 3" key="2">
    <citation type="journal article" date="2017" name="Front. Plant Sci.">
        <title>Gene Classification and Mining of Molecular Markers Useful in Red Clover (Trifolium pratense) Breeding.</title>
        <authorList>
            <person name="Istvanek J."/>
            <person name="Dluhosova J."/>
            <person name="Dluhos P."/>
            <person name="Patkova L."/>
            <person name="Nedelnik J."/>
            <person name="Repkova J."/>
        </authorList>
    </citation>
    <scope>NUCLEOTIDE SEQUENCE [LARGE SCALE GENOMIC DNA]</scope>
    <source>
        <strain evidence="3">cv. Tatra</strain>
        <tissue evidence="2">Young leaves</tissue>
    </source>
</reference>